<gene>
    <name evidence="2" type="ORF">g.15827</name>
</gene>
<evidence type="ECO:0000313" key="2">
    <source>
        <dbReference type="EMBL" id="JAT52044.1"/>
    </source>
</evidence>
<proteinExistence type="predicted"/>
<feature type="region of interest" description="Disordered" evidence="1">
    <location>
        <begin position="476"/>
        <end position="496"/>
    </location>
</feature>
<evidence type="ECO:0000256" key="1">
    <source>
        <dbReference type="SAM" id="MobiDB-lite"/>
    </source>
</evidence>
<feature type="region of interest" description="Disordered" evidence="1">
    <location>
        <begin position="590"/>
        <end position="631"/>
    </location>
</feature>
<accession>A0A1D1YBP9</accession>
<feature type="region of interest" description="Disordered" evidence="1">
    <location>
        <begin position="256"/>
        <end position="281"/>
    </location>
</feature>
<name>A0A1D1YBP9_9ARAE</name>
<reference evidence="2" key="1">
    <citation type="submission" date="2015-07" db="EMBL/GenBank/DDBJ databases">
        <title>Transcriptome Assembly of Anthurium amnicola.</title>
        <authorList>
            <person name="Suzuki J."/>
        </authorList>
    </citation>
    <scope>NUCLEOTIDE SEQUENCE</scope>
</reference>
<dbReference type="EMBL" id="GDJX01015892">
    <property type="protein sequence ID" value="JAT52044.1"/>
    <property type="molecule type" value="Transcribed_RNA"/>
</dbReference>
<dbReference type="AlphaFoldDB" id="A0A1D1YBP9"/>
<feature type="compositionally biased region" description="Basic residues" evidence="1">
    <location>
        <begin position="719"/>
        <end position="729"/>
    </location>
</feature>
<feature type="region of interest" description="Disordered" evidence="1">
    <location>
        <begin position="412"/>
        <end position="432"/>
    </location>
</feature>
<feature type="region of interest" description="Disordered" evidence="1">
    <location>
        <begin position="662"/>
        <end position="729"/>
    </location>
</feature>
<sequence>MTSSINKTHKEPDRMSNTRSSSLPENSLNIGSSSLPANFPNIRSSSLPTNSLYSRTTSLPANLINTTSTSLPTNLSNKRSASLPANLSDLSLSQSFTIDERRKGDNNENNLLIEKDSRRYGTYDLNWDDLEIVDDYIDTIETEDPVQDVKPTPTDSIIILSPAPLLQEEPSPSLPSIIPPPISPIAEINNDYDYSDNEEQKLAFPGGITVTTVKVVQIDERTSVKHTSRIPLPKNRVPVTKEINNTYNTLKNQITIKRQKKSTTNNNSNNNNNNTSAQTIKERRKTRIYHNVGQDDITQIKMLNSINNERRFNGVVRRTSSKRRGAPQYRRSYKKRQIQEKMIPAPTSNPFYTNDPTDMEDDENIQSPAIKGFPWIPVTSGPPKLLHASLIPLNQIIKKLELEAAAASSVDVPHVKPKRKSAESISAPRPKRPSQLFRQNLLEQSIALSFNEIAMKSFAAQSAQFAQFAQSSAQSIQPVHKPKRKTVESISAPKPKRPSQIFRENLLEQSVAMSFNEMAMGKNVLASQPKRSSVHKLDREQIESISAPEPKRSSQIFREVLLEESVAMSLDEVIMGRNVFATHRQSFNSKIPRRRFSRRGSNAKFRKEKAEKKKKSKKNRKEDIDNQGEQQIIQKTVNPMVSSKILEADELKLKVEEQLRKKAVLQSPQPPPRHFTRSATEPQVEVIVRRRSKSLKIDKRSVKPQPSHRESTQPFPTHLARRNKSLRWY</sequence>
<feature type="region of interest" description="Disordered" evidence="1">
    <location>
        <begin position="1"/>
        <end position="39"/>
    </location>
</feature>
<organism evidence="2">
    <name type="scientific">Anthurium amnicola</name>
    <dbReference type="NCBI Taxonomy" id="1678845"/>
    <lineage>
        <taxon>Eukaryota</taxon>
        <taxon>Viridiplantae</taxon>
        <taxon>Streptophyta</taxon>
        <taxon>Embryophyta</taxon>
        <taxon>Tracheophyta</taxon>
        <taxon>Spermatophyta</taxon>
        <taxon>Magnoliopsida</taxon>
        <taxon>Liliopsida</taxon>
        <taxon>Araceae</taxon>
        <taxon>Pothoideae</taxon>
        <taxon>Potheae</taxon>
        <taxon>Anthurium</taxon>
    </lineage>
</organism>
<protein>
    <submittedName>
        <fullName evidence="2">Uncharacterized protein</fullName>
    </submittedName>
</protein>
<feature type="compositionally biased region" description="Low complexity" evidence="1">
    <location>
        <begin position="262"/>
        <end position="276"/>
    </location>
</feature>
<feature type="region of interest" description="Disordered" evidence="1">
    <location>
        <begin position="526"/>
        <end position="549"/>
    </location>
</feature>
<feature type="compositionally biased region" description="Polar residues" evidence="1">
    <location>
        <begin position="17"/>
        <end position="39"/>
    </location>
</feature>
<feature type="compositionally biased region" description="Basic residues" evidence="1">
    <location>
        <begin position="604"/>
        <end position="619"/>
    </location>
</feature>
<feature type="compositionally biased region" description="Basic and acidic residues" evidence="1">
    <location>
        <begin position="695"/>
        <end position="711"/>
    </location>
</feature>